<feature type="region of interest" description="Disordered" evidence="9">
    <location>
        <begin position="571"/>
        <end position="597"/>
    </location>
</feature>
<comment type="similarity">
    <text evidence="2">Belongs to the SLC41A transporter family.</text>
</comment>
<dbReference type="InterPro" id="IPR045349">
    <property type="entry name" value="SLC41A1-3"/>
</dbReference>
<feature type="region of interest" description="Disordered" evidence="9">
    <location>
        <begin position="1"/>
        <end position="45"/>
    </location>
</feature>
<feature type="transmembrane region" description="Helical" evidence="10">
    <location>
        <begin position="326"/>
        <end position="348"/>
    </location>
</feature>
<dbReference type="Gene3D" id="1.10.357.20">
    <property type="entry name" value="SLC41 divalent cation transporters, integral membrane domain"/>
    <property type="match status" value="2"/>
</dbReference>
<feature type="transmembrane region" description="Helical" evidence="10">
    <location>
        <begin position="401"/>
        <end position="428"/>
    </location>
</feature>
<dbReference type="SUPFAM" id="SSF161093">
    <property type="entry name" value="MgtE membrane domain-like"/>
    <property type="match status" value="2"/>
</dbReference>
<keyword evidence="6 10" id="KW-1133">Transmembrane helix</keyword>
<evidence type="ECO:0000256" key="10">
    <source>
        <dbReference type="SAM" id="Phobius"/>
    </source>
</evidence>
<evidence type="ECO:0000313" key="12">
    <source>
        <dbReference type="EMBL" id="KAF7323282.1"/>
    </source>
</evidence>
<comment type="subcellular location">
    <subcellularLocation>
        <location evidence="1">Membrane</location>
        <topology evidence="1">Multi-pass membrane protein</topology>
    </subcellularLocation>
</comment>
<evidence type="ECO:0000256" key="3">
    <source>
        <dbReference type="ARBA" id="ARBA00022448"/>
    </source>
</evidence>
<evidence type="ECO:0000256" key="5">
    <source>
        <dbReference type="ARBA" id="ARBA00022842"/>
    </source>
</evidence>
<feature type="compositionally biased region" description="Acidic residues" evidence="9">
    <location>
        <begin position="34"/>
        <end position="45"/>
    </location>
</feature>
<evidence type="ECO:0000256" key="4">
    <source>
        <dbReference type="ARBA" id="ARBA00022692"/>
    </source>
</evidence>
<feature type="transmembrane region" description="Helical" evidence="10">
    <location>
        <begin position="354"/>
        <end position="374"/>
    </location>
</feature>
<evidence type="ECO:0000256" key="2">
    <source>
        <dbReference type="ARBA" id="ARBA00009749"/>
    </source>
</evidence>
<keyword evidence="4 10" id="KW-0812">Transmembrane</keyword>
<feature type="compositionally biased region" description="Polar residues" evidence="9">
    <location>
        <begin position="15"/>
        <end position="27"/>
    </location>
</feature>
<feature type="region of interest" description="Disordered" evidence="9">
    <location>
        <begin position="713"/>
        <end position="802"/>
    </location>
</feature>
<comment type="caution">
    <text evidence="12">The sequence shown here is derived from an EMBL/GenBank/DDBJ whole genome shotgun (WGS) entry which is preliminary data.</text>
</comment>
<dbReference type="OrthoDB" id="666972at2759"/>
<dbReference type="Pfam" id="PF01769">
    <property type="entry name" value="MgtE"/>
    <property type="match status" value="2"/>
</dbReference>
<dbReference type="PANTHER" id="PTHR16228:SF7">
    <property type="entry name" value="SLC41A_MGTE INTEGRAL MEMBRANE DOMAIN-CONTAINING PROTEIN"/>
    <property type="match status" value="1"/>
</dbReference>
<dbReference type="GO" id="GO:0008324">
    <property type="term" value="F:monoatomic cation transmembrane transporter activity"/>
    <property type="evidence" value="ECO:0007669"/>
    <property type="project" value="InterPro"/>
</dbReference>
<dbReference type="GO" id="GO:0005886">
    <property type="term" value="C:plasma membrane"/>
    <property type="evidence" value="ECO:0007669"/>
    <property type="project" value="TreeGrafter"/>
</dbReference>
<evidence type="ECO:0000256" key="9">
    <source>
        <dbReference type="SAM" id="MobiDB-lite"/>
    </source>
</evidence>
<protein>
    <submittedName>
        <fullName evidence="12">Mg transporter</fullName>
    </submittedName>
</protein>
<feature type="transmembrane region" description="Helical" evidence="10">
    <location>
        <begin position="223"/>
        <end position="253"/>
    </location>
</feature>
<dbReference type="InterPro" id="IPR036739">
    <property type="entry name" value="SLC41_membr_dom_sf"/>
</dbReference>
<feature type="transmembrane region" description="Helical" evidence="10">
    <location>
        <begin position="434"/>
        <end position="457"/>
    </location>
</feature>
<evidence type="ECO:0000256" key="8">
    <source>
        <dbReference type="ARBA" id="ARBA00023136"/>
    </source>
</evidence>
<feature type="domain" description="SLC41A/MgtE integral membrane" evidence="11">
    <location>
        <begin position="123"/>
        <end position="281"/>
    </location>
</feature>
<dbReference type="Proteomes" id="UP000613580">
    <property type="component" value="Unassembled WGS sequence"/>
</dbReference>
<dbReference type="EMBL" id="JACAZE010000001">
    <property type="protein sequence ID" value="KAF7323282.1"/>
    <property type="molecule type" value="Genomic_DNA"/>
</dbReference>
<keyword evidence="7" id="KW-0406">Ion transport</keyword>
<feature type="transmembrane region" description="Helical" evidence="10">
    <location>
        <begin position="265"/>
        <end position="287"/>
    </location>
</feature>
<gene>
    <name evidence="12" type="ORF">HMN09_00109000</name>
</gene>
<feature type="compositionally biased region" description="Polar residues" evidence="9">
    <location>
        <begin position="575"/>
        <end position="591"/>
    </location>
</feature>
<dbReference type="PANTHER" id="PTHR16228">
    <property type="entry name" value="DIVALENT CATION TRANSPORTER SOLUTE CARRIER FAMILY 41"/>
    <property type="match status" value="1"/>
</dbReference>
<feature type="compositionally biased region" description="Low complexity" evidence="9">
    <location>
        <begin position="757"/>
        <end position="767"/>
    </location>
</feature>
<sequence>MNSPEHLKLNPIQPSPTQATFRLQNGSKHVEYEPSVDDDEEDEDDEDLVMEDVSRALLTPATPRFSQMHAKPPGVWTHVKAIVVESAPTLLFSTMGLLFTGELLDHVSRWKALQQVDQLIIVIPVILNLKGNLEMNLSARLGTAANVGELDEKKARRAIILGNLTLLQVQATVVSFVASAVSLLLGLVLPRSPTEVSARAVRPPTSTSTCRHATKVGLSNNSFLYVASSAMAAACASSLILGSFMCALVVVCLRFGLDPDNIAPPIASCLGDLVTLVLLSLIASVLFPTLHTPIPSVILILLILFAVSCGLYTRRNRLVAPLLTQGWSPLLAAMIISSGTGIVLDLFVSRYSGFALLAIVISGLPGGVGSIFASRLSTSLHAAKLGADGDHAPKPKPPSDWVVMLTLLAVTIPVEILFLALLTAFGWLDLPFVFAAFSVLFFCIAVAASLLLARWLVQFLWARNLDPDVYALPIHSALMDLIGQLLLVACFEIVHLLGGKVEVIEMAPAPAHAVPLKGGRAHVMRDSVTHRGYSVWLRTENDTKLALGKPKINKAGDEVVIPVEVAKKTTKRSCMRSTGAKSRASRQSMRVATSIGPTREGTAARIGNEAMSADDATTQMRSSHGRLERPHCDKDAWLSTAHSSGSVMLHIRRLKVPPKETKKKRKNSTIIDFEMVLDYEDSDDPFIHDAETGQPMRPFVAFVFLFKTVKENEKEKEKEKKPVSEPGPSSRATRAGARVTARKSPTQNGARTEEDSSSSPLALSSSEAEPEVVPTPQTPRPPLLDVESISIPAKRTAQEDLDDVEKLLDRKKRAKTRREQIEQAR</sequence>
<keyword evidence="5" id="KW-0460">Magnesium</keyword>
<dbReference type="AlphaFoldDB" id="A0A8H6WMY5"/>
<evidence type="ECO:0000256" key="7">
    <source>
        <dbReference type="ARBA" id="ARBA00023065"/>
    </source>
</evidence>
<name>A0A8H6WMY5_MYCCL</name>
<accession>A0A8H6WMY5</accession>
<feature type="transmembrane region" description="Helical" evidence="10">
    <location>
        <begin position="293"/>
        <end position="314"/>
    </location>
</feature>
<feature type="transmembrane region" description="Helical" evidence="10">
    <location>
        <begin position="478"/>
        <end position="498"/>
    </location>
</feature>
<feature type="compositionally biased region" description="Basic and acidic residues" evidence="9">
    <location>
        <begin position="713"/>
        <end position="723"/>
    </location>
</feature>
<evidence type="ECO:0000259" key="11">
    <source>
        <dbReference type="Pfam" id="PF01769"/>
    </source>
</evidence>
<feature type="transmembrane region" description="Helical" evidence="10">
    <location>
        <begin position="164"/>
        <end position="189"/>
    </location>
</feature>
<dbReference type="InterPro" id="IPR006667">
    <property type="entry name" value="SLC41_membr_dom"/>
</dbReference>
<organism evidence="12 13">
    <name type="scientific">Mycena chlorophos</name>
    <name type="common">Agaric fungus</name>
    <name type="synonym">Agaricus chlorophos</name>
    <dbReference type="NCBI Taxonomy" id="658473"/>
    <lineage>
        <taxon>Eukaryota</taxon>
        <taxon>Fungi</taxon>
        <taxon>Dikarya</taxon>
        <taxon>Basidiomycota</taxon>
        <taxon>Agaricomycotina</taxon>
        <taxon>Agaricomycetes</taxon>
        <taxon>Agaricomycetidae</taxon>
        <taxon>Agaricales</taxon>
        <taxon>Marasmiineae</taxon>
        <taxon>Mycenaceae</taxon>
        <taxon>Mycena</taxon>
    </lineage>
</organism>
<reference evidence="12" key="1">
    <citation type="submission" date="2020-05" db="EMBL/GenBank/DDBJ databases">
        <title>Mycena genomes resolve the evolution of fungal bioluminescence.</title>
        <authorList>
            <person name="Tsai I.J."/>
        </authorList>
    </citation>
    <scope>NUCLEOTIDE SEQUENCE</scope>
    <source>
        <strain evidence="12">110903Hualien_Pintung</strain>
    </source>
</reference>
<keyword evidence="13" id="KW-1185">Reference proteome</keyword>
<keyword evidence="3" id="KW-0813">Transport</keyword>
<evidence type="ECO:0000256" key="1">
    <source>
        <dbReference type="ARBA" id="ARBA00004141"/>
    </source>
</evidence>
<evidence type="ECO:0000256" key="6">
    <source>
        <dbReference type="ARBA" id="ARBA00022989"/>
    </source>
</evidence>
<feature type="domain" description="SLC41A/MgtE integral membrane" evidence="11">
    <location>
        <begin position="360"/>
        <end position="490"/>
    </location>
</feature>
<evidence type="ECO:0000313" key="13">
    <source>
        <dbReference type="Proteomes" id="UP000613580"/>
    </source>
</evidence>
<keyword evidence="8 10" id="KW-0472">Membrane</keyword>
<proteinExistence type="inferred from homology"/>